<keyword evidence="5 9" id="KW-0547">Nucleotide-binding</keyword>
<evidence type="ECO:0000313" key="12">
    <source>
        <dbReference type="Proteomes" id="UP000049127"/>
    </source>
</evidence>
<dbReference type="RefSeq" id="WP_055341203.1">
    <property type="nucleotide sequence ID" value="NZ_CEKZ01000003.1"/>
</dbReference>
<dbReference type="InterPro" id="IPR003593">
    <property type="entry name" value="AAA+_ATPase"/>
</dbReference>
<evidence type="ECO:0000256" key="7">
    <source>
        <dbReference type="ARBA" id="ARBA00023136"/>
    </source>
</evidence>
<keyword evidence="4 9" id="KW-0132">Cell division</keyword>
<evidence type="ECO:0000259" key="10">
    <source>
        <dbReference type="PROSITE" id="PS50893"/>
    </source>
</evidence>
<sequence length="228" mass="25438">MIKFTKVDKVYKDGQKSLCNINLEIHQGEFVFLVGHSGAGKSTMLKLLLREELVTSGRLTVLGQDISKINDNNIHLLRRRIGVIFQDFRLLKEKTAYENVELAMRVVGASPKDIKPRVLNVLKQVGLVDKANRYPSQLSGGECQRVAIARAIANKPSIIIADECTGNLDINNSIEIVNILAEINKNGTTVIMATHDIELLKIFKKRTVELKNGQVTRDTKGENNEFDA</sequence>
<evidence type="ECO:0000256" key="5">
    <source>
        <dbReference type="ARBA" id="ARBA00022741"/>
    </source>
</evidence>
<dbReference type="AlphaFoldDB" id="A0A0C7QZL8"/>
<dbReference type="InterPro" id="IPR027417">
    <property type="entry name" value="P-loop_NTPase"/>
</dbReference>
<name>A0A0C7QZL8_PARSO</name>
<evidence type="ECO:0000256" key="8">
    <source>
        <dbReference type="ARBA" id="ARBA00023306"/>
    </source>
</evidence>
<gene>
    <name evidence="9 11" type="primary">ftsE</name>
    <name evidence="11" type="ORF">R28058_02111</name>
</gene>
<evidence type="ECO:0000256" key="9">
    <source>
        <dbReference type="RuleBase" id="RU365094"/>
    </source>
</evidence>
<dbReference type="PANTHER" id="PTHR24220">
    <property type="entry name" value="IMPORT ATP-BINDING PROTEIN"/>
    <property type="match status" value="1"/>
</dbReference>
<dbReference type="InterPro" id="IPR003439">
    <property type="entry name" value="ABC_transporter-like_ATP-bd"/>
</dbReference>
<dbReference type="GO" id="GO:0005886">
    <property type="term" value="C:plasma membrane"/>
    <property type="evidence" value="ECO:0007669"/>
    <property type="project" value="UniProtKB-SubCell"/>
</dbReference>
<comment type="function">
    <text evidence="9">Part of the ABC transporter FtsEX involved in cellular division.</text>
</comment>
<reference evidence="11 12" key="1">
    <citation type="submission" date="2015-01" db="EMBL/GenBank/DDBJ databases">
        <authorList>
            <person name="Aslett A.Martin."/>
            <person name="De Silva Nishadi"/>
        </authorList>
    </citation>
    <scope>NUCLEOTIDE SEQUENCE [LARGE SCALE GENOMIC DNA]</scope>
    <source>
        <strain evidence="11 12">R28058</strain>
    </source>
</reference>
<dbReference type="Gene3D" id="3.40.50.300">
    <property type="entry name" value="P-loop containing nucleotide triphosphate hydrolases"/>
    <property type="match status" value="1"/>
</dbReference>
<evidence type="ECO:0000256" key="1">
    <source>
        <dbReference type="ARBA" id="ARBA00005417"/>
    </source>
</evidence>
<dbReference type="OrthoDB" id="9802264at2"/>
<dbReference type="GO" id="GO:0016887">
    <property type="term" value="F:ATP hydrolysis activity"/>
    <property type="evidence" value="ECO:0007669"/>
    <property type="project" value="InterPro"/>
</dbReference>
<feature type="domain" description="ABC transporter" evidence="10">
    <location>
        <begin position="2"/>
        <end position="228"/>
    </location>
</feature>
<proteinExistence type="inferred from homology"/>
<dbReference type="InterPro" id="IPR005286">
    <property type="entry name" value="Cell_div_FtsE"/>
</dbReference>
<evidence type="ECO:0000256" key="2">
    <source>
        <dbReference type="ARBA" id="ARBA00020019"/>
    </source>
</evidence>
<keyword evidence="7 9" id="KW-0472">Membrane</keyword>
<evidence type="ECO:0000256" key="3">
    <source>
        <dbReference type="ARBA" id="ARBA00022475"/>
    </source>
</evidence>
<evidence type="ECO:0000256" key="4">
    <source>
        <dbReference type="ARBA" id="ARBA00022618"/>
    </source>
</evidence>
<protein>
    <recommendedName>
        <fullName evidence="2 9">Cell division ATP-binding protein FtsE</fullName>
    </recommendedName>
</protein>
<evidence type="ECO:0000256" key="6">
    <source>
        <dbReference type="ARBA" id="ARBA00022840"/>
    </source>
</evidence>
<dbReference type="GO" id="GO:0022857">
    <property type="term" value="F:transmembrane transporter activity"/>
    <property type="evidence" value="ECO:0007669"/>
    <property type="project" value="TreeGrafter"/>
</dbReference>
<dbReference type="InterPro" id="IPR017871">
    <property type="entry name" value="ABC_transporter-like_CS"/>
</dbReference>
<keyword evidence="6 9" id="KW-0067">ATP-binding</keyword>
<dbReference type="SUPFAM" id="SSF52540">
    <property type="entry name" value="P-loop containing nucleoside triphosphate hydrolases"/>
    <property type="match status" value="1"/>
</dbReference>
<comment type="similarity">
    <text evidence="1 9">Belongs to the ABC transporter superfamily.</text>
</comment>
<dbReference type="PANTHER" id="PTHR24220:SF470">
    <property type="entry name" value="CELL DIVISION ATP-BINDING PROTEIN FTSE"/>
    <property type="match status" value="1"/>
</dbReference>
<dbReference type="FunFam" id="3.40.50.300:FF:000056">
    <property type="entry name" value="Cell division ATP-binding protein FtsE"/>
    <property type="match status" value="1"/>
</dbReference>
<comment type="subcellular location">
    <subcellularLocation>
        <location evidence="9">Cell membrane</location>
        <topology evidence="9">Peripheral membrane protein</topology>
        <orientation evidence="9">Cytoplasmic side</orientation>
    </subcellularLocation>
</comment>
<dbReference type="PROSITE" id="PS50893">
    <property type="entry name" value="ABC_TRANSPORTER_2"/>
    <property type="match status" value="1"/>
</dbReference>
<dbReference type="GO" id="GO:0005524">
    <property type="term" value="F:ATP binding"/>
    <property type="evidence" value="ECO:0007669"/>
    <property type="project" value="UniProtKB-UniRule"/>
</dbReference>
<keyword evidence="3 9" id="KW-1003">Cell membrane</keyword>
<comment type="subunit">
    <text evidence="9">Homodimer. Forms a membrane-associated complex with FtsX.</text>
</comment>
<dbReference type="SMART" id="SM00382">
    <property type="entry name" value="AAA"/>
    <property type="match status" value="1"/>
</dbReference>
<keyword evidence="8 9" id="KW-0131">Cell cycle</keyword>
<evidence type="ECO:0000313" key="11">
    <source>
        <dbReference type="EMBL" id="CEQ02478.1"/>
    </source>
</evidence>
<dbReference type="Pfam" id="PF00005">
    <property type="entry name" value="ABC_tran"/>
    <property type="match status" value="1"/>
</dbReference>
<dbReference type="EMBL" id="CEKZ01000003">
    <property type="protein sequence ID" value="CEQ02478.1"/>
    <property type="molecule type" value="Genomic_DNA"/>
</dbReference>
<dbReference type="PROSITE" id="PS00211">
    <property type="entry name" value="ABC_TRANSPORTER_1"/>
    <property type="match status" value="1"/>
</dbReference>
<organism evidence="11 12">
    <name type="scientific">Paraclostridium sordellii</name>
    <name type="common">Clostridium sordellii</name>
    <dbReference type="NCBI Taxonomy" id="1505"/>
    <lineage>
        <taxon>Bacteria</taxon>
        <taxon>Bacillati</taxon>
        <taxon>Bacillota</taxon>
        <taxon>Clostridia</taxon>
        <taxon>Peptostreptococcales</taxon>
        <taxon>Peptostreptococcaceae</taxon>
        <taxon>Paraclostridium</taxon>
    </lineage>
</organism>
<dbReference type="Proteomes" id="UP000049127">
    <property type="component" value="Unassembled WGS sequence"/>
</dbReference>
<accession>A0A0C7QZL8</accession>
<dbReference type="InterPro" id="IPR015854">
    <property type="entry name" value="ABC_transpr_LolD-like"/>
</dbReference>
<dbReference type="GO" id="GO:0051301">
    <property type="term" value="P:cell division"/>
    <property type="evidence" value="ECO:0007669"/>
    <property type="project" value="UniProtKB-UniRule"/>
</dbReference>
<dbReference type="NCBIfam" id="TIGR02673">
    <property type="entry name" value="FtsE"/>
    <property type="match status" value="1"/>
</dbReference>